<evidence type="ECO:0000313" key="2">
    <source>
        <dbReference type="Proteomes" id="UP000177383"/>
    </source>
</evidence>
<protein>
    <submittedName>
        <fullName evidence="1">Uncharacterized protein</fullName>
    </submittedName>
</protein>
<reference evidence="1 2" key="1">
    <citation type="journal article" date="2016" name="Nat. Commun.">
        <title>Thousands of microbial genomes shed light on interconnected biogeochemical processes in an aquifer system.</title>
        <authorList>
            <person name="Anantharaman K."/>
            <person name="Brown C.T."/>
            <person name="Hug L.A."/>
            <person name="Sharon I."/>
            <person name="Castelle C.J."/>
            <person name="Probst A.J."/>
            <person name="Thomas B.C."/>
            <person name="Singh A."/>
            <person name="Wilkins M.J."/>
            <person name="Karaoz U."/>
            <person name="Brodie E.L."/>
            <person name="Williams K.H."/>
            <person name="Hubbard S.S."/>
            <person name="Banfield J.F."/>
        </authorList>
    </citation>
    <scope>NUCLEOTIDE SEQUENCE [LARGE SCALE GENOMIC DNA]</scope>
</reference>
<dbReference type="AlphaFoldDB" id="A0A1F5ZM39"/>
<comment type="caution">
    <text evidence="1">The sequence shown here is derived from an EMBL/GenBank/DDBJ whole genome shotgun (WGS) entry which is preliminary data.</text>
</comment>
<gene>
    <name evidence="1" type="ORF">A2773_03325</name>
</gene>
<accession>A0A1F5ZM39</accession>
<dbReference type="EMBL" id="MFJE01000051">
    <property type="protein sequence ID" value="OGG13508.1"/>
    <property type="molecule type" value="Genomic_DNA"/>
</dbReference>
<dbReference type="STRING" id="1798375.A2773_03325"/>
<name>A0A1F5ZM39_9BACT</name>
<organism evidence="1 2">
    <name type="scientific">Candidatus Gottesmanbacteria bacterium RIFCSPHIGHO2_01_FULL_39_10</name>
    <dbReference type="NCBI Taxonomy" id="1798375"/>
    <lineage>
        <taxon>Bacteria</taxon>
        <taxon>Candidatus Gottesmaniibacteriota</taxon>
    </lineage>
</organism>
<proteinExistence type="predicted"/>
<dbReference type="Proteomes" id="UP000177383">
    <property type="component" value="Unassembled WGS sequence"/>
</dbReference>
<evidence type="ECO:0000313" key="1">
    <source>
        <dbReference type="EMBL" id="OGG13508.1"/>
    </source>
</evidence>
<sequence length="201" mass="23714">MSILDANFKLVKEVLNRYESLDEIDIYLTHHKYVKGLGEGRCWKLIDDKQVELLENSHIFRQIEKPVPNPNHLTLNVYHGDFLVHEAREWYEKEIMKRQGKPNWEWLNKSKNEYQFGKVTFSQRGKTRGEVFRALIDLYEKSPLAVSVKSLSQMTGVKPYNLRIEISAINKRLKPKIGYFFKGSKRGYYTLEKYIPPTSSK</sequence>